<comment type="caution">
    <text evidence="1">The sequence shown here is derived from an EMBL/GenBank/DDBJ whole genome shotgun (WGS) entry which is preliminary data.</text>
</comment>
<reference evidence="1" key="1">
    <citation type="submission" date="2020-05" db="EMBL/GenBank/DDBJ databases">
        <title>Large-scale comparative analyses of tick genomes elucidate their genetic diversity and vector capacities.</title>
        <authorList>
            <person name="Jia N."/>
            <person name="Wang J."/>
            <person name="Shi W."/>
            <person name="Du L."/>
            <person name="Sun Y."/>
            <person name="Zhan W."/>
            <person name="Jiang J."/>
            <person name="Wang Q."/>
            <person name="Zhang B."/>
            <person name="Ji P."/>
            <person name="Sakyi L.B."/>
            <person name="Cui X."/>
            <person name="Yuan T."/>
            <person name="Jiang B."/>
            <person name="Yang W."/>
            <person name="Lam T.T.-Y."/>
            <person name="Chang Q."/>
            <person name="Ding S."/>
            <person name="Wang X."/>
            <person name="Zhu J."/>
            <person name="Ruan X."/>
            <person name="Zhao L."/>
            <person name="Wei J."/>
            <person name="Que T."/>
            <person name="Du C."/>
            <person name="Cheng J."/>
            <person name="Dai P."/>
            <person name="Han X."/>
            <person name="Huang E."/>
            <person name="Gao Y."/>
            <person name="Liu J."/>
            <person name="Shao H."/>
            <person name="Ye R."/>
            <person name="Li L."/>
            <person name="Wei W."/>
            <person name="Wang X."/>
            <person name="Wang C."/>
            <person name="Yang T."/>
            <person name="Huo Q."/>
            <person name="Li W."/>
            <person name="Guo W."/>
            <person name="Chen H."/>
            <person name="Zhou L."/>
            <person name="Ni X."/>
            <person name="Tian J."/>
            <person name="Zhou Y."/>
            <person name="Sheng Y."/>
            <person name="Liu T."/>
            <person name="Pan Y."/>
            <person name="Xia L."/>
            <person name="Li J."/>
            <person name="Zhao F."/>
            <person name="Cao W."/>
        </authorList>
    </citation>
    <scope>NUCLEOTIDE SEQUENCE</scope>
    <source>
        <strain evidence="1">Hyas-2018</strain>
    </source>
</reference>
<accession>A0ACB7RLC7</accession>
<dbReference type="EMBL" id="CM023489">
    <property type="protein sequence ID" value="KAH6922143.1"/>
    <property type="molecule type" value="Genomic_DNA"/>
</dbReference>
<gene>
    <name evidence="1" type="ORF">HPB50_009892</name>
</gene>
<organism evidence="1 2">
    <name type="scientific">Hyalomma asiaticum</name>
    <name type="common">Tick</name>
    <dbReference type="NCBI Taxonomy" id="266040"/>
    <lineage>
        <taxon>Eukaryota</taxon>
        <taxon>Metazoa</taxon>
        <taxon>Ecdysozoa</taxon>
        <taxon>Arthropoda</taxon>
        <taxon>Chelicerata</taxon>
        <taxon>Arachnida</taxon>
        <taxon>Acari</taxon>
        <taxon>Parasitiformes</taxon>
        <taxon>Ixodida</taxon>
        <taxon>Ixodoidea</taxon>
        <taxon>Ixodidae</taxon>
        <taxon>Hyalomminae</taxon>
        <taxon>Hyalomma</taxon>
    </lineage>
</organism>
<proteinExistence type="predicted"/>
<protein>
    <submittedName>
        <fullName evidence="1">Uncharacterized protein</fullName>
    </submittedName>
</protein>
<evidence type="ECO:0000313" key="2">
    <source>
        <dbReference type="Proteomes" id="UP000821845"/>
    </source>
</evidence>
<sequence>MGGKQRAIILSFNFGRTGHVGHDFCSAELEATSDSVQPRHSSRFHRRMASQQRRKCSACATRHFRGNETPPTRHFPVRLPRCLSSAERRLSSRFLSSWRTCQDRAGSAGALAQPGARCAQRPAEPAVRL</sequence>
<keyword evidence="2" id="KW-1185">Reference proteome</keyword>
<dbReference type="Proteomes" id="UP000821845">
    <property type="component" value="Chromosome 9"/>
</dbReference>
<evidence type="ECO:0000313" key="1">
    <source>
        <dbReference type="EMBL" id="KAH6922143.1"/>
    </source>
</evidence>
<name>A0ACB7RLC7_HYAAI</name>